<dbReference type="AlphaFoldDB" id="A0A0G0A9R1"/>
<dbReference type="InterPro" id="IPR012902">
    <property type="entry name" value="N_methyl_site"/>
</dbReference>
<organism evidence="2 3">
    <name type="scientific">Candidatus Woesebacteria bacterium GW2011_GWA2_33_28</name>
    <dbReference type="NCBI Taxonomy" id="1618561"/>
    <lineage>
        <taxon>Bacteria</taxon>
        <taxon>Candidatus Woeseibacteriota</taxon>
    </lineage>
</organism>
<evidence type="ECO:0000256" key="1">
    <source>
        <dbReference type="SAM" id="Phobius"/>
    </source>
</evidence>
<gene>
    <name evidence="2" type="ORF">UR38_C0002G0159</name>
</gene>
<keyword evidence="1" id="KW-1133">Transmembrane helix</keyword>
<protein>
    <recommendedName>
        <fullName evidence="4">Type II secretion system protein</fullName>
    </recommendedName>
</protein>
<evidence type="ECO:0008006" key="4">
    <source>
        <dbReference type="Google" id="ProtNLM"/>
    </source>
</evidence>
<dbReference type="PROSITE" id="PS00409">
    <property type="entry name" value="PROKAR_NTER_METHYL"/>
    <property type="match status" value="1"/>
</dbReference>
<sequence>MKRKINSGFSLVEILVVITIFAVIGILSTRSVFLTLRGAKKSDSLIRVRENVNNAFSVIERQIRNAEKIDCPSTDTTLSYISLEGVSTSFSCTIGANGYIASGSAKLTSDDISITSCSFACSQATQNVPPIVTISIVAEDNTSTSVEKGTVTTETQITARNY</sequence>
<keyword evidence="1" id="KW-0812">Transmembrane</keyword>
<feature type="transmembrane region" description="Helical" evidence="1">
    <location>
        <begin position="12"/>
        <end position="33"/>
    </location>
</feature>
<dbReference type="EMBL" id="LBOZ01000002">
    <property type="protein sequence ID" value="KKP48056.1"/>
    <property type="molecule type" value="Genomic_DNA"/>
</dbReference>
<evidence type="ECO:0000313" key="3">
    <source>
        <dbReference type="Proteomes" id="UP000033995"/>
    </source>
</evidence>
<evidence type="ECO:0000313" key="2">
    <source>
        <dbReference type="EMBL" id="KKP48056.1"/>
    </source>
</evidence>
<keyword evidence="1" id="KW-0472">Membrane</keyword>
<dbReference type="Pfam" id="PF07963">
    <property type="entry name" value="N_methyl"/>
    <property type="match status" value="1"/>
</dbReference>
<reference evidence="2 3" key="1">
    <citation type="journal article" date="2015" name="Nature">
        <title>rRNA introns, odd ribosomes, and small enigmatic genomes across a large radiation of phyla.</title>
        <authorList>
            <person name="Brown C.T."/>
            <person name="Hug L.A."/>
            <person name="Thomas B.C."/>
            <person name="Sharon I."/>
            <person name="Castelle C.J."/>
            <person name="Singh A."/>
            <person name="Wilkins M.J."/>
            <person name="Williams K.H."/>
            <person name="Banfield J.F."/>
        </authorList>
    </citation>
    <scope>NUCLEOTIDE SEQUENCE [LARGE SCALE GENOMIC DNA]</scope>
</reference>
<accession>A0A0G0A9R1</accession>
<proteinExistence type="predicted"/>
<dbReference type="NCBIfam" id="TIGR02532">
    <property type="entry name" value="IV_pilin_GFxxxE"/>
    <property type="match status" value="1"/>
</dbReference>
<dbReference type="Proteomes" id="UP000033995">
    <property type="component" value="Unassembled WGS sequence"/>
</dbReference>
<name>A0A0G0A9R1_9BACT</name>
<comment type="caution">
    <text evidence="2">The sequence shown here is derived from an EMBL/GenBank/DDBJ whole genome shotgun (WGS) entry which is preliminary data.</text>
</comment>